<protein>
    <submittedName>
        <fullName evidence="2">Polysaccharide pyruvyl transferase</fullName>
    </submittedName>
</protein>
<dbReference type="EMBL" id="MF687363">
    <property type="protein sequence ID" value="AXR70550.1"/>
    <property type="molecule type" value="Genomic_DNA"/>
</dbReference>
<dbReference type="RefSeq" id="WP_045389175.1">
    <property type="nucleotide sequence ID" value="NZ_CP139379.1"/>
</dbReference>
<proteinExistence type="predicted"/>
<evidence type="ECO:0000313" key="2">
    <source>
        <dbReference type="EMBL" id="AXR70550.1"/>
    </source>
</evidence>
<feature type="domain" description="Polysaccharide pyruvyl transferase" evidence="1">
    <location>
        <begin position="15"/>
        <end position="320"/>
    </location>
</feature>
<accession>A0A346NTF7</accession>
<reference evidence="2" key="1">
    <citation type="journal article" date="2018" name="Front. Microbiol.">
        <title>Establishment of a Molecular Serotyping Scheme and a Multiplexed Luminex-Based Array for Enterobacter aerogenes.</title>
        <authorList>
            <person name="Guo X."/>
            <person name="Wang M."/>
            <person name="Wang L."/>
            <person name="Wang Y."/>
            <person name="Chen T."/>
            <person name="Wu P."/>
            <person name="Chen M."/>
            <person name="Liu B."/>
            <person name="Feng L."/>
        </authorList>
    </citation>
    <scope>NUCLEOTIDE SEQUENCE</scope>
    <source>
        <strain evidence="2">33850</strain>
    </source>
</reference>
<evidence type="ECO:0000259" key="1">
    <source>
        <dbReference type="Pfam" id="PF04230"/>
    </source>
</evidence>
<dbReference type="AlphaFoldDB" id="A0A346NTF7"/>
<keyword evidence="2" id="KW-0808">Transferase</keyword>
<dbReference type="GO" id="GO:0016740">
    <property type="term" value="F:transferase activity"/>
    <property type="evidence" value="ECO:0007669"/>
    <property type="project" value="UniProtKB-KW"/>
</dbReference>
<dbReference type="InterPro" id="IPR007345">
    <property type="entry name" value="Polysacch_pyruvyl_Trfase"/>
</dbReference>
<name>A0A346NTF7_KLEAE</name>
<sequence length="383" mass="43335">MGRSVVFYGAFDRYNYGDNLMPLLLAEYLKGCNPTITEDDFIYSSISDSDLSRYLCKPTVAMKDLLGVNEGSSIIIVGGEVLGADIGVLYTHVQTSHFKVQCIRFMRRIVPSIINKIARNAYGSVWDFPYIPEKKSFKNKVNIIYNTVGGIPVKSQEINIKNSDYISVRDNRTYESISSFAQAKLVPDSVLMASGVIDLEFIETKVRAELITRYASKKYITIQACPYKVDFTPDELAKELSKLDTEYEVVLLPIGYASGHDDVMFLNKVNNASDSKFFLEDDLNVWEIMYLIVKSQAFYGTSLHGVITAMSFRVPHYCINKNIAKLTSFLETWSVYPYNKPIYISEIPETLENSKTSLDELDKAVIKAQSLIFESISDFSKML</sequence>
<dbReference type="Pfam" id="PF04230">
    <property type="entry name" value="PS_pyruv_trans"/>
    <property type="match status" value="1"/>
</dbReference>
<organism evidence="2">
    <name type="scientific">Klebsiella aerogenes</name>
    <name type="common">Enterobacter aerogenes</name>
    <dbReference type="NCBI Taxonomy" id="548"/>
    <lineage>
        <taxon>Bacteria</taxon>
        <taxon>Pseudomonadati</taxon>
        <taxon>Pseudomonadota</taxon>
        <taxon>Gammaproteobacteria</taxon>
        <taxon>Enterobacterales</taxon>
        <taxon>Enterobacteriaceae</taxon>
        <taxon>Klebsiella/Raoultella group</taxon>
        <taxon>Klebsiella</taxon>
    </lineage>
</organism>